<dbReference type="InterPro" id="IPR033739">
    <property type="entry name" value="M10A_MMP"/>
</dbReference>
<evidence type="ECO:0000256" key="2">
    <source>
        <dbReference type="ARBA" id="ARBA00022670"/>
    </source>
</evidence>
<dbReference type="SUPFAM" id="SSF55486">
    <property type="entry name" value="Metalloproteases ('zincins'), catalytic domain"/>
    <property type="match status" value="1"/>
</dbReference>
<evidence type="ECO:0000256" key="8">
    <source>
        <dbReference type="ARBA" id="ARBA00022837"/>
    </source>
</evidence>
<feature type="binding site" evidence="13">
    <location>
        <position position="228"/>
    </location>
    <ligand>
        <name>Ca(2+)</name>
        <dbReference type="ChEBI" id="CHEBI:29108"/>
        <label>3</label>
    </ligand>
</feature>
<comment type="similarity">
    <text evidence="1">Belongs to the peptidase M10A family.</text>
</comment>
<evidence type="ECO:0000256" key="9">
    <source>
        <dbReference type="ARBA" id="ARBA00023049"/>
    </source>
</evidence>
<dbReference type="Pfam" id="PF01471">
    <property type="entry name" value="PG_binding_1"/>
    <property type="match status" value="1"/>
</dbReference>
<dbReference type="InterPro" id="IPR000585">
    <property type="entry name" value="Hemopexin-like_dom"/>
</dbReference>
<gene>
    <name evidence="17" type="ORF">L9F63_000615</name>
</gene>
<dbReference type="FunFam" id="2.110.10.10:FF:000007">
    <property type="entry name" value="stromelysin-3 isoform X2"/>
    <property type="match status" value="1"/>
</dbReference>
<feature type="binding site" evidence="13">
    <location>
        <position position="389"/>
    </location>
    <ligand>
        <name>Ca(2+)</name>
        <dbReference type="ChEBI" id="CHEBI:29108"/>
        <label>4</label>
    </ligand>
</feature>
<evidence type="ECO:0000256" key="14">
    <source>
        <dbReference type="PIRSR" id="PIRSR621190-4"/>
    </source>
</evidence>
<feature type="binding site" evidence="13">
    <location>
        <position position="244"/>
    </location>
    <ligand>
        <name>Ca(2+)</name>
        <dbReference type="ChEBI" id="CHEBI:29108"/>
        <label>2</label>
    </ligand>
</feature>
<keyword evidence="10" id="KW-0865">Zymogen</keyword>
<dbReference type="AlphaFoldDB" id="A0AAD8AL91"/>
<evidence type="ECO:0000256" key="13">
    <source>
        <dbReference type="PIRSR" id="PIRSR621190-2"/>
    </source>
</evidence>
<feature type="binding site" evidence="13">
    <location>
        <position position="235"/>
    </location>
    <ligand>
        <name>Zn(2+)</name>
        <dbReference type="ChEBI" id="CHEBI:29105"/>
        <label>1</label>
    </ligand>
</feature>
<evidence type="ECO:0000313" key="17">
    <source>
        <dbReference type="EMBL" id="KAJ9601220.1"/>
    </source>
</evidence>
<feature type="binding site" evidence="13">
    <location>
        <position position="251"/>
    </location>
    <ligand>
        <name>Ca(2+)</name>
        <dbReference type="ChEBI" id="CHEBI:29108"/>
        <label>3</label>
    </ligand>
</feature>
<evidence type="ECO:0000256" key="4">
    <source>
        <dbReference type="ARBA" id="ARBA00022729"/>
    </source>
</evidence>
<reference evidence="17" key="2">
    <citation type="submission" date="2023-05" db="EMBL/GenBank/DDBJ databases">
        <authorList>
            <person name="Fouks B."/>
        </authorList>
    </citation>
    <scope>NUCLEOTIDE SEQUENCE</scope>
    <source>
        <strain evidence="17">Stay&amp;Tobe</strain>
        <tissue evidence="17">Testes</tissue>
    </source>
</reference>
<feature type="repeat" description="Hemopexin" evidence="15">
    <location>
        <begin position="431"/>
        <end position="480"/>
    </location>
</feature>
<feature type="binding site" description="in inhibited form" evidence="13">
    <location>
        <position position="137"/>
    </location>
    <ligand>
        <name>Zn(2+)</name>
        <dbReference type="ChEBI" id="CHEBI:29105"/>
        <label>2</label>
        <note>catalytic</note>
    </ligand>
</feature>
<accession>A0AAD8AL91</accession>
<protein>
    <recommendedName>
        <fullName evidence="16">Peptidase metallopeptidase domain-containing protein</fullName>
    </recommendedName>
</protein>
<feature type="binding site" evidence="13">
    <location>
        <position position="269"/>
    </location>
    <ligand>
        <name>Zn(2+)</name>
        <dbReference type="ChEBI" id="CHEBI:29105"/>
        <label>2</label>
        <note>catalytic</note>
    </ligand>
</feature>
<feature type="domain" description="Peptidase metallopeptidase" evidence="16">
    <location>
        <begin position="157"/>
        <end position="314"/>
    </location>
</feature>
<dbReference type="Gene3D" id="2.110.10.10">
    <property type="entry name" value="Hemopexin-like domain"/>
    <property type="match status" value="1"/>
</dbReference>
<dbReference type="PROSITE" id="PS00024">
    <property type="entry name" value="HEMOPEXIN"/>
    <property type="match status" value="1"/>
</dbReference>
<evidence type="ECO:0000256" key="3">
    <source>
        <dbReference type="ARBA" id="ARBA00022723"/>
    </source>
</evidence>
<keyword evidence="2" id="KW-0645">Protease</keyword>
<dbReference type="Gene3D" id="3.40.390.10">
    <property type="entry name" value="Collagenase (Catalytic Domain)"/>
    <property type="match status" value="1"/>
</dbReference>
<dbReference type="CDD" id="cd04278">
    <property type="entry name" value="ZnMc_MMP"/>
    <property type="match status" value="1"/>
</dbReference>
<dbReference type="PANTHER" id="PTHR10201:SF291">
    <property type="entry name" value="MATRIX METALLOPROTEINASE 1, ISOFORM C-RELATED"/>
    <property type="match status" value="1"/>
</dbReference>
<evidence type="ECO:0000256" key="11">
    <source>
        <dbReference type="ARBA" id="ARBA00023157"/>
    </source>
</evidence>
<dbReference type="InterPro" id="IPR002477">
    <property type="entry name" value="Peptidoglycan-bd-like"/>
</dbReference>
<sequence length="601" mass="67172">SNASTILFVVSASFTLLPMQEFNEKAAKKITKTNYNKVVKPGTRNTTCHKCLLCHIKNVISNASTQHSHDVEVKAIFEFYLSQFGYLSPQARNIHSGALISVESVKKAVSEFQAFAGLNITGELDYETRHTMSLPRCGVQDIVGRGGDSRTKRYALQGSRWRVKQLTYKITKYPRSLPASEVDMEIHRALGVWGAVIPLNFTRKTKGSVHIEIRFEKGEHGDGDPFDGPGGTLAHAFYPFKGGDAHFDETETWTIGSDKGTNLLQAATHEFGHALGLSHSDVKTSLMAPFYRGYQPQIKLDVDDILGIQALYGKRPQTDIGPKEVSKPTGKEDPKLCKDASFDTIFNSSAGDIYVFKGKHYWKLAEKGITAGYPQLISKAWVGLPDDIDAAFTHQNGKTYFFKGSEYWKYVGKKMDGDYPKKISEGFPGIPDNLDAALVWGGNGKFYFFKGSQFWRFDPTQKPPVRNTYPKLISSWEGIPNNLDAILTFDNGFTYFFKKGQYYRFDDFSFAVDAADPPFPRPVSYWWFGCKDEALDSLVRRRGDDLDSRESDVDDLMLDADDARNTPHDTLSAMAKDSAGAVSREIVMIGVVSLLVIVRTM</sequence>
<comment type="cofactor">
    <cofactor evidence="13">
        <name>Zn(2+)</name>
        <dbReference type="ChEBI" id="CHEBI:29105"/>
    </cofactor>
    <text evidence="13">Binds 2 Zn(2+) ions per subunit.</text>
</comment>
<keyword evidence="9" id="KW-0482">Metalloprotease</keyword>
<feature type="binding site" evidence="13">
    <location>
        <position position="273"/>
    </location>
    <ligand>
        <name>Zn(2+)</name>
        <dbReference type="ChEBI" id="CHEBI:29105"/>
        <label>2</label>
        <note>catalytic</note>
    </ligand>
</feature>
<keyword evidence="5" id="KW-0677">Repeat</keyword>
<keyword evidence="6" id="KW-0378">Hydrolase</keyword>
<evidence type="ECO:0000256" key="10">
    <source>
        <dbReference type="ARBA" id="ARBA00023145"/>
    </source>
</evidence>
<feature type="binding site" evidence="13">
    <location>
        <position position="248"/>
    </location>
    <ligand>
        <name>Ca(2+)</name>
        <dbReference type="ChEBI" id="CHEBI:29108"/>
        <label>3</label>
    </ligand>
</feature>
<feature type="repeat" description="Hemopexin" evidence="15">
    <location>
        <begin position="483"/>
        <end position="530"/>
    </location>
</feature>
<dbReference type="Pfam" id="PF00045">
    <property type="entry name" value="Hemopexin"/>
    <property type="match status" value="4"/>
</dbReference>
<dbReference type="Proteomes" id="UP001233999">
    <property type="component" value="Unassembled WGS sequence"/>
</dbReference>
<feature type="binding site" evidence="13">
    <location>
        <position position="484"/>
    </location>
    <ligand>
        <name>Ca(2+)</name>
        <dbReference type="ChEBI" id="CHEBI:29108"/>
        <label>4</label>
    </ligand>
</feature>
<feature type="binding site" evidence="13">
    <location>
        <position position="227"/>
    </location>
    <ligand>
        <name>Ca(2+)</name>
        <dbReference type="ChEBI" id="CHEBI:29108"/>
        <label>3</label>
    </ligand>
</feature>
<feature type="modified residue" description="Phosphotyrosine; by PKDCC" evidence="14">
    <location>
        <position position="419"/>
    </location>
</feature>
<evidence type="ECO:0000313" key="18">
    <source>
        <dbReference type="Proteomes" id="UP001233999"/>
    </source>
</evidence>
<dbReference type="GO" id="GO:0004222">
    <property type="term" value="F:metalloendopeptidase activity"/>
    <property type="evidence" value="ECO:0007669"/>
    <property type="project" value="InterPro"/>
</dbReference>
<keyword evidence="11" id="KW-1015">Disulfide bond</keyword>
<dbReference type="FunFam" id="3.40.390.10:FF:000022">
    <property type="entry name" value="Matrix metalloproteinase 1, isoform C"/>
    <property type="match status" value="1"/>
</dbReference>
<feature type="active site" evidence="12">
    <location>
        <position position="270"/>
    </location>
</feature>
<feature type="non-terminal residue" evidence="17">
    <location>
        <position position="1"/>
    </location>
</feature>
<evidence type="ECO:0000256" key="7">
    <source>
        <dbReference type="ARBA" id="ARBA00022833"/>
    </source>
</evidence>
<feature type="repeat" description="Hemopexin" evidence="15">
    <location>
        <begin position="385"/>
        <end position="430"/>
    </location>
</feature>
<dbReference type="GO" id="GO:0006508">
    <property type="term" value="P:proteolysis"/>
    <property type="evidence" value="ECO:0007669"/>
    <property type="project" value="UniProtKB-KW"/>
</dbReference>
<feature type="binding site" evidence="13">
    <location>
        <position position="437"/>
    </location>
    <ligand>
        <name>Ca(2+)</name>
        <dbReference type="ChEBI" id="CHEBI:29108"/>
        <label>5</label>
    </ligand>
</feature>
<feature type="binding site" evidence="13">
    <location>
        <position position="279"/>
    </location>
    <ligand>
        <name>Zn(2+)</name>
        <dbReference type="ChEBI" id="CHEBI:29105"/>
        <label>2</label>
        <note>catalytic</note>
    </ligand>
</feature>
<proteinExistence type="inferred from homology"/>
<keyword evidence="4" id="KW-0732">Signal</keyword>
<dbReference type="GO" id="GO:0008270">
    <property type="term" value="F:zinc ion binding"/>
    <property type="evidence" value="ECO:0007669"/>
    <property type="project" value="InterPro"/>
</dbReference>
<dbReference type="SUPFAM" id="SSF50923">
    <property type="entry name" value="Hemopexin-like domain"/>
    <property type="match status" value="1"/>
</dbReference>
<comment type="caution">
    <text evidence="17">The sequence shown here is derived from an EMBL/GenBank/DDBJ whole genome shotgun (WGS) entry which is preliminary data.</text>
</comment>
<dbReference type="GO" id="GO:0005615">
    <property type="term" value="C:extracellular space"/>
    <property type="evidence" value="ECO:0007669"/>
    <property type="project" value="TreeGrafter"/>
</dbReference>
<feature type="binding site" evidence="13">
    <location>
        <position position="391"/>
    </location>
    <ligand>
        <name>Ca(2+)</name>
        <dbReference type="ChEBI" id="CHEBI:29108"/>
        <label>5</label>
    </ligand>
</feature>
<evidence type="ECO:0000256" key="15">
    <source>
        <dbReference type="PROSITE-ProRule" id="PRU01011"/>
    </source>
</evidence>
<dbReference type="InterPro" id="IPR021190">
    <property type="entry name" value="Pept_M10A"/>
</dbReference>
<feature type="binding site" evidence="13">
    <location>
        <position position="220"/>
    </location>
    <ligand>
        <name>Zn(2+)</name>
        <dbReference type="ChEBI" id="CHEBI:29105"/>
        <label>1</label>
    </ligand>
</feature>
<dbReference type="SMART" id="SM00120">
    <property type="entry name" value="HX"/>
    <property type="match status" value="4"/>
</dbReference>
<dbReference type="InterPro" id="IPR018487">
    <property type="entry name" value="Hemopexin-like_repeat"/>
</dbReference>
<evidence type="ECO:0000256" key="6">
    <source>
        <dbReference type="ARBA" id="ARBA00022801"/>
    </source>
</evidence>
<dbReference type="InterPro" id="IPR018486">
    <property type="entry name" value="Hemopexin_CS"/>
</dbReference>
<keyword evidence="7 13" id="KW-0862">Zinc</keyword>
<evidence type="ECO:0000259" key="16">
    <source>
        <dbReference type="SMART" id="SM00235"/>
    </source>
</evidence>
<feature type="repeat" description="Hemopexin" evidence="15">
    <location>
        <begin position="339"/>
        <end position="384"/>
    </location>
</feature>
<dbReference type="GO" id="GO:0030198">
    <property type="term" value="P:extracellular matrix organization"/>
    <property type="evidence" value="ECO:0007669"/>
    <property type="project" value="TreeGrafter"/>
</dbReference>
<feature type="binding site" evidence="13">
    <location>
        <position position="343"/>
    </location>
    <ligand>
        <name>Ca(2+)</name>
        <dbReference type="ChEBI" id="CHEBI:29108"/>
        <label>4</label>
    </ligand>
</feature>
<feature type="binding site" evidence="13">
    <location>
        <position position="246"/>
    </location>
    <ligand>
        <name>Zn(2+)</name>
        <dbReference type="ChEBI" id="CHEBI:29105"/>
        <label>1</label>
    </ligand>
</feature>
<dbReference type="GO" id="GO:0030574">
    <property type="term" value="P:collagen catabolic process"/>
    <property type="evidence" value="ECO:0007669"/>
    <property type="project" value="TreeGrafter"/>
</dbReference>
<dbReference type="SUPFAM" id="SSF47090">
    <property type="entry name" value="PGBD-like"/>
    <property type="match status" value="1"/>
</dbReference>
<evidence type="ECO:0000256" key="1">
    <source>
        <dbReference type="ARBA" id="ARBA00010370"/>
    </source>
</evidence>
<comment type="cofactor">
    <cofactor evidence="13">
        <name>Ca(2+)</name>
        <dbReference type="ChEBI" id="CHEBI:29108"/>
    </cofactor>
    <text evidence="13">Can bind about 5 Ca(2+) ions per subunit.</text>
</comment>
<dbReference type="Pfam" id="PF00413">
    <property type="entry name" value="Peptidase_M10"/>
    <property type="match status" value="1"/>
</dbReference>
<dbReference type="EMBL" id="JASPKZ010000030">
    <property type="protein sequence ID" value="KAJ9601220.1"/>
    <property type="molecule type" value="Genomic_DNA"/>
</dbReference>
<dbReference type="InterPro" id="IPR036365">
    <property type="entry name" value="PGBD-like_sf"/>
</dbReference>
<dbReference type="GO" id="GO:0031012">
    <property type="term" value="C:extracellular matrix"/>
    <property type="evidence" value="ECO:0007669"/>
    <property type="project" value="InterPro"/>
</dbReference>
<dbReference type="SMART" id="SM00235">
    <property type="entry name" value="ZnMc"/>
    <property type="match status" value="1"/>
</dbReference>
<feature type="binding site" evidence="13">
    <location>
        <position position="222"/>
    </location>
    <ligand>
        <name>Zn(2+)</name>
        <dbReference type="ChEBI" id="CHEBI:29105"/>
        <label>1</label>
    </ligand>
</feature>
<feature type="binding site" evidence="13">
    <location>
        <position position="242"/>
    </location>
    <ligand>
        <name>Ca(2+)</name>
        <dbReference type="ChEBI" id="CHEBI:29108"/>
        <label>2</label>
    </ligand>
</feature>
<feature type="binding site" evidence="13">
    <location>
        <position position="287"/>
    </location>
    <ligand>
        <name>Zn(2+)</name>
        <dbReference type="ChEBI" id="CHEBI:29105"/>
        <label>2</label>
        <note>catalytic</note>
    </ligand>
</feature>
<feature type="binding site" evidence="13">
    <location>
        <position position="345"/>
    </location>
    <ligand>
        <name>Ca(2+)</name>
        <dbReference type="ChEBI" id="CHEBI:29108"/>
        <label>5</label>
    </ligand>
</feature>
<organism evidence="17 18">
    <name type="scientific">Diploptera punctata</name>
    <name type="common">Pacific beetle cockroach</name>
    <dbReference type="NCBI Taxonomy" id="6984"/>
    <lineage>
        <taxon>Eukaryota</taxon>
        <taxon>Metazoa</taxon>
        <taxon>Ecdysozoa</taxon>
        <taxon>Arthropoda</taxon>
        <taxon>Hexapoda</taxon>
        <taxon>Insecta</taxon>
        <taxon>Pterygota</taxon>
        <taxon>Neoptera</taxon>
        <taxon>Polyneoptera</taxon>
        <taxon>Dictyoptera</taxon>
        <taxon>Blattodea</taxon>
        <taxon>Blaberoidea</taxon>
        <taxon>Blaberidae</taxon>
        <taxon>Diplopterinae</taxon>
        <taxon>Diploptera</taxon>
    </lineage>
</organism>
<dbReference type="InterPro" id="IPR036375">
    <property type="entry name" value="Hemopexin-like_dom_sf"/>
</dbReference>
<keyword evidence="8 13" id="KW-0106">Calcium</keyword>
<dbReference type="InterPro" id="IPR024079">
    <property type="entry name" value="MetalloPept_cat_dom_sf"/>
</dbReference>
<feature type="binding site" evidence="13">
    <location>
        <position position="251"/>
    </location>
    <ligand>
        <name>Ca(2+)</name>
        <dbReference type="ChEBI" id="CHEBI:29108"/>
        <label>1</label>
    </ligand>
</feature>
<evidence type="ECO:0000256" key="5">
    <source>
        <dbReference type="ARBA" id="ARBA00022737"/>
    </source>
</evidence>
<evidence type="ECO:0000256" key="12">
    <source>
        <dbReference type="PIRSR" id="PIRSR621190-1"/>
    </source>
</evidence>
<dbReference type="CDD" id="cd00094">
    <property type="entry name" value="HX"/>
    <property type="match status" value="1"/>
</dbReference>
<dbReference type="InterPro" id="IPR001818">
    <property type="entry name" value="Pept_M10_metallopeptidase"/>
</dbReference>
<dbReference type="PRINTS" id="PR00138">
    <property type="entry name" value="MATRIXIN"/>
</dbReference>
<name>A0AAD8AL91_DIPPU</name>
<keyword evidence="3 13" id="KW-0479">Metal-binding</keyword>
<keyword evidence="18" id="KW-1185">Reference proteome</keyword>
<reference evidence="17" key="1">
    <citation type="journal article" date="2023" name="IScience">
        <title>Live-bearing cockroach genome reveals convergent evolutionary mechanisms linked to viviparity in insects and beyond.</title>
        <authorList>
            <person name="Fouks B."/>
            <person name="Harrison M.C."/>
            <person name="Mikhailova A.A."/>
            <person name="Marchal E."/>
            <person name="English S."/>
            <person name="Carruthers M."/>
            <person name="Jennings E.C."/>
            <person name="Chiamaka E.L."/>
            <person name="Frigard R.A."/>
            <person name="Pippel M."/>
            <person name="Attardo G.M."/>
            <person name="Benoit J.B."/>
            <person name="Bornberg-Bauer E."/>
            <person name="Tobe S.S."/>
        </authorList>
    </citation>
    <scope>NUCLEOTIDE SEQUENCE</scope>
    <source>
        <strain evidence="17">Stay&amp;Tobe</strain>
    </source>
</reference>
<dbReference type="InterPro" id="IPR006026">
    <property type="entry name" value="Peptidase_Metallo"/>
</dbReference>
<dbReference type="PROSITE" id="PS51642">
    <property type="entry name" value="HEMOPEXIN_2"/>
    <property type="match status" value="4"/>
</dbReference>
<dbReference type="PANTHER" id="PTHR10201">
    <property type="entry name" value="MATRIX METALLOPROTEINASE"/>
    <property type="match status" value="1"/>
</dbReference>